<keyword evidence="3" id="KW-1185">Reference proteome</keyword>
<sequence>MSSNPQLRRTQSMRDGRGALCICLAKAEGEGGAGSDRPLHGLSKRTQESADLSDIPSWVNQSVLHVNGSSPNEELSLEMKNLLREVPDLQESVRRNCASAAALSKAVALSSAPTEEQGVKVPRGVGEALVRDWLGRGPRDTDCHGDWCHKGELWLCSACLQPSGLPCYHTLNLLPLGMGIFEDEPPSAFLGISSELELPSLHSILSATLYACPEILLNDETKDLSLDCLKPMLSEQIVEYKEMLSGVKSIPDDLQVTLGLLALRALEFANLLYHS</sequence>
<dbReference type="STRING" id="127582.A0A2Y9RGN0"/>
<dbReference type="RefSeq" id="XP_023591119.1">
    <property type="nucleotide sequence ID" value="XM_023735351.1"/>
</dbReference>
<dbReference type="InParanoid" id="A0A2Y9RGN0"/>
<dbReference type="GO" id="GO:0005634">
    <property type="term" value="C:nucleus"/>
    <property type="evidence" value="ECO:0007669"/>
    <property type="project" value="TreeGrafter"/>
</dbReference>
<accession>A0A2Y9RGN0</accession>
<dbReference type="PANTHER" id="PTHR31980:SF1">
    <property type="entry name" value="PROTEIN FAM220A"/>
    <property type="match status" value="1"/>
</dbReference>
<organism evidence="3 4">
    <name type="scientific">Trichechus manatus latirostris</name>
    <name type="common">Florida manatee</name>
    <dbReference type="NCBI Taxonomy" id="127582"/>
    <lineage>
        <taxon>Eukaryota</taxon>
        <taxon>Metazoa</taxon>
        <taxon>Chordata</taxon>
        <taxon>Craniata</taxon>
        <taxon>Vertebrata</taxon>
        <taxon>Euteleostomi</taxon>
        <taxon>Mammalia</taxon>
        <taxon>Eutheria</taxon>
        <taxon>Afrotheria</taxon>
        <taxon>Sirenia</taxon>
        <taxon>Trichechidae</taxon>
        <taxon>Trichechus</taxon>
    </lineage>
</organism>
<dbReference type="GeneID" id="101348188"/>
<feature type="domain" description="SIPAR" evidence="2">
    <location>
        <begin position="14"/>
        <end position="267"/>
    </location>
</feature>
<evidence type="ECO:0000313" key="3">
    <source>
        <dbReference type="Proteomes" id="UP000248480"/>
    </source>
</evidence>
<dbReference type="Pfam" id="PF15487">
    <property type="entry name" value="FAM220"/>
    <property type="match status" value="1"/>
</dbReference>
<dbReference type="AlphaFoldDB" id="A0A2Y9RGN0"/>
<dbReference type="InterPro" id="IPR029155">
    <property type="entry name" value="SIPAR"/>
</dbReference>
<dbReference type="PANTHER" id="PTHR31980">
    <property type="entry name" value="PROTEIN FAM220A"/>
    <property type="match status" value="1"/>
</dbReference>
<name>A0A2Y9RGN0_TRIMA</name>
<dbReference type="GO" id="GO:0000122">
    <property type="term" value="P:negative regulation of transcription by RNA polymerase II"/>
    <property type="evidence" value="ECO:0007669"/>
    <property type="project" value="TreeGrafter"/>
</dbReference>
<feature type="region of interest" description="Disordered" evidence="1">
    <location>
        <begin position="29"/>
        <end position="48"/>
    </location>
</feature>
<proteinExistence type="predicted"/>
<evidence type="ECO:0000259" key="2">
    <source>
        <dbReference type="Pfam" id="PF15487"/>
    </source>
</evidence>
<dbReference type="CTD" id="84792"/>
<dbReference type="InterPro" id="IPR040355">
    <property type="entry name" value="FAM220A"/>
</dbReference>
<protein>
    <submittedName>
        <fullName evidence="4">Protein FAM220A</fullName>
    </submittedName>
</protein>
<dbReference type="Proteomes" id="UP000248480">
    <property type="component" value="Unplaced"/>
</dbReference>
<evidence type="ECO:0000313" key="4">
    <source>
        <dbReference type="RefSeq" id="XP_023591119.1"/>
    </source>
</evidence>
<evidence type="ECO:0000256" key="1">
    <source>
        <dbReference type="SAM" id="MobiDB-lite"/>
    </source>
</evidence>
<dbReference type="GO" id="GO:0097677">
    <property type="term" value="F:STAT family protein binding"/>
    <property type="evidence" value="ECO:0007669"/>
    <property type="project" value="TreeGrafter"/>
</dbReference>
<dbReference type="KEGG" id="tmu:101348188"/>
<reference evidence="4" key="1">
    <citation type="submission" date="2025-08" db="UniProtKB">
        <authorList>
            <consortium name="RefSeq"/>
        </authorList>
    </citation>
    <scope>IDENTIFICATION</scope>
</reference>
<dbReference type="FunCoup" id="A0A2Y9RGN0">
    <property type="interactions" value="404"/>
</dbReference>
<gene>
    <name evidence="4" type="primary">FAM220A</name>
</gene>